<protein>
    <submittedName>
        <fullName evidence="2">DUF4129 domain-containing protein</fullName>
    </submittedName>
</protein>
<sequence>MNKYIGLHIVFIIFICCSFQQIKASNYNEFKITQGVSDTLKVDTSEISPRKFDNLKEKYSEDEFIYERTIEKSGWWTRFKQWLSDKFQSLFNIKNKGQAARATDLAIKIGGVLLFIIVVYFIFRAIVNKEGAWVFGKSSDKSIIPATDIEANIHATNFKDLIAEAESNSNYRLAIRYYYLWLLKKLSTAEIIHYDVEKTNNDYQNEIKTPEVKKEFAYTSYLYNYIWYGEFDVNDEQFSKAKHAFNKFFKSIKA</sequence>
<feature type="transmembrane region" description="Helical" evidence="1">
    <location>
        <begin position="105"/>
        <end position="123"/>
    </location>
</feature>
<gene>
    <name evidence="2" type="ORF">ABGB03_04380</name>
</gene>
<evidence type="ECO:0000313" key="2">
    <source>
        <dbReference type="EMBL" id="XBG62138.1"/>
    </source>
</evidence>
<accession>A0AAU7BVG5</accession>
<dbReference type="EMBL" id="CP157199">
    <property type="protein sequence ID" value="XBG62138.1"/>
    <property type="molecule type" value="Genomic_DNA"/>
</dbReference>
<dbReference type="AlphaFoldDB" id="A0AAU7BVG5"/>
<keyword evidence="1" id="KW-1133">Transmembrane helix</keyword>
<keyword evidence="1" id="KW-0472">Membrane</keyword>
<name>A0AAU7BVG5_9FLAO</name>
<dbReference type="RefSeq" id="WP_347925153.1">
    <property type="nucleotide sequence ID" value="NZ_CP157199.1"/>
</dbReference>
<organism evidence="2">
    <name type="scientific">Pontimicrobium sp. SW4</name>
    <dbReference type="NCBI Taxonomy" id="3153519"/>
    <lineage>
        <taxon>Bacteria</taxon>
        <taxon>Pseudomonadati</taxon>
        <taxon>Bacteroidota</taxon>
        <taxon>Flavobacteriia</taxon>
        <taxon>Flavobacteriales</taxon>
        <taxon>Flavobacteriaceae</taxon>
        <taxon>Pontimicrobium</taxon>
    </lineage>
</organism>
<proteinExistence type="predicted"/>
<feature type="transmembrane region" description="Helical" evidence="1">
    <location>
        <begin position="6"/>
        <end position="22"/>
    </location>
</feature>
<reference evidence="2" key="1">
    <citation type="submission" date="2024-05" db="EMBL/GenBank/DDBJ databases">
        <title>Pontimicrobium maritimus sp. nov., isolated form sea water.</title>
        <authorList>
            <person name="Muhammad N."/>
            <person name="Vuong T.Q."/>
            <person name="Han H.L."/>
            <person name="Kim S.-G."/>
        </authorList>
    </citation>
    <scope>NUCLEOTIDE SEQUENCE</scope>
    <source>
        <strain evidence="2">SW4</strain>
    </source>
</reference>
<evidence type="ECO:0000256" key="1">
    <source>
        <dbReference type="SAM" id="Phobius"/>
    </source>
</evidence>
<keyword evidence="1" id="KW-0812">Transmembrane</keyword>